<name>A0A0L6VJK1_9BASI</name>
<dbReference type="VEuPathDB" id="FungiDB:VP01_1505g1"/>
<dbReference type="OrthoDB" id="2422411at2759"/>
<dbReference type="Proteomes" id="UP000037035">
    <property type="component" value="Unassembled WGS sequence"/>
</dbReference>
<protein>
    <submittedName>
        <fullName evidence="1">Uncharacterized protein</fullName>
    </submittedName>
</protein>
<evidence type="ECO:0000313" key="1">
    <source>
        <dbReference type="EMBL" id="KNZ60747.1"/>
    </source>
</evidence>
<proteinExistence type="predicted"/>
<accession>A0A0L6VJK1</accession>
<comment type="caution">
    <text evidence="1">The sequence shown here is derived from an EMBL/GenBank/DDBJ whole genome shotgun (WGS) entry which is preliminary data.</text>
</comment>
<organism evidence="1 2">
    <name type="scientific">Puccinia sorghi</name>
    <dbReference type="NCBI Taxonomy" id="27349"/>
    <lineage>
        <taxon>Eukaryota</taxon>
        <taxon>Fungi</taxon>
        <taxon>Dikarya</taxon>
        <taxon>Basidiomycota</taxon>
        <taxon>Pucciniomycotina</taxon>
        <taxon>Pucciniomycetes</taxon>
        <taxon>Pucciniales</taxon>
        <taxon>Pucciniaceae</taxon>
        <taxon>Puccinia</taxon>
    </lineage>
</organism>
<sequence>MKPFGQYIEVENIMSHWSCLIKNSNPIHQISLDSSCSLIKTHLLNYQAVFPEVVKLINRALKQQHHKIKSLFQQQKVTTCWIDQNFYQTIQFDSKGRCNQAQNIWTGMPFRHQIAHLSASGWRVEPSDFHRQWHLKISFLYFFFDPTPLDYSQKSQTQEQIDRIQSALQIMTSLHREKHLDSIEMLLEILESPIDIQLPNGSQNTWEKPNVAAKRLKIKHYPGVSGGG</sequence>
<gene>
    <name evidence="1" type="ORF">VP01_1505g1</name>
</gene>
<dbReference type="AlphaFoldDB" id="A0A0L6VJK1"/>
<evidence type="ECO:0000313" key="2">
    <source>
        <dbReference type="Proteomes" id="UP000037035"/>
    </source>
</evidence>
<reference evidence="1 2" key="1">
    <citation type="submission" date="2015-08" db="EMBL/GenBank/DDBJ databases">
        <title>Next Generation Sequencing and Analysis of the Genome of Puccinia sorghi L Schw, the Causal Agent of Maize Common Rust.</title>
        <authorList>
            <person name="Rochi L."/>
            <person name="Burguener G."/>
            <person name="Darino M."/>
            <person name="Turjanski A."/>
            <person name="Kreff E."/>
            <person name="Dieguez M.J."/>
            <person name="Sacco F."/>
        </authorList>
    </citation>
    <scope>NUCLEOTIDE SEQUENCE [LARGE SCALE GENOMIC DNA]</scope>
    <source>
        <strain evidence="1 2">RO10H11247</strain>
    </source>
</reference>
<keyword evidence="2" id="KW-1185">Reference proteome</keyword>
<dbReference type="EMBL" id="LAVV01005620">
    <property type="protein sequence ID" value="KNZ60747.1"/>
    <property type="molecule type" value="Genomic_DNA"/>
</dbReference>